<dbReference type="Proteomes" id="UP001240171">
    <property type="component" value="Unassembled WGS sequence"/>
</dbReference>
<sequence>MTQKAFSIEINRANKTMDMMVSGTFTPQDYDNFVKDYAAKTGSIDAKEYTLVVDCKTMNLLGPSDVEGLSASFVRYKESGFQKVVFIITQAQTLIKMQLGRVARGAGLSNVEVVVE</sequence>
<evidence type="ECO:0008006" key="3">
    <source>
        <dbReference type="Google" id="ProtNLM"/>
    </source>
</evidence>
<accession>A0ABT9C6S7</accession>
<reference evidence="1 2" key="1">
    <citation type="submission" date="2023-07" db="EMBL/GenBank/DDBJ databases">
        <title>Paenibacillus sp. JX-17 nov. isolated from soil.</title>
        <authorList>
            <person name="Wan Y."/>
            <person name="Liu B."/>
        </authorList>
    </citation>
    <scope>NUCLEOTIDE SEQUENCE [LARGE SCALE GENOMIC DNA]</scope>
    <source>
        <strain evidence="1 2">JX-17</strain>
    </source>
</reference>
<organism evidence="1 2">
    <name type="scientific">Paenibacillus lacisoli</name>
    <dbReference type="NCBI Taxonomy" id="3064525"/>
    <lineage>
        <taxon>Bacteria</taxon>
        <taxon>Bacillati</taxon>
        <taxon>Bacillota</taxon>
        <taxon>Bacilli</taxon>
        <taxon>Bacillales</taxon>
        <taxon>Paenibacillaceae</taxon>
        <taxon>Paenibacillus</taxon>
    </lineage>
</organism>
<protein>
    <recommendedName>
        <fullName evidence="3">STAS domain-containing protein</fullName>
    </recommendedName>
</protein>
<dbReference type="EMBL" id="JAUQTB010000001">
    <property type="protein sequence ID" value="MDO7904972.1"/>
    <property type="molecule type" value="Genomic_DNA"/>
</dbReference>
<comment type="caution">
    <text evidence="1">The sequence shown here is derived from an EMBL/GenBank/DDBJ whole genome shotgun (WGS) entry which is preliminary data.</text>
</comment>
<gene>
    <name evidence="1" type="ORF">Q5741_00925</name>
</gene>
<keyword evidence="2" id="KW-1185">Reference proteome</keyword>
<evidence type="ECO:0000313" key="2">
    <source>
        <dbReference type="Proteomes" id="UP001240171"/>
    </source>
</evidence>
<name>A0ABT9C6S7_9BACL</name>
<proteinExistence type="predicted"/>
<evidence type="ECO:0000313" key="1">
    <source>
        <dbReference type="EMBL" id="MDO7904972.1"/>
    </source>
</evidence>
<dbReference type="RefSeq" id="WP_305022164.1">
    <property type="nucleotide sequence ID" value="NZ_JAUQTB010000001.1"/>
</dbReference>